<gene>
    <name evidence="13" type="primary">Ha1f_1</name>
    <name evidence="13" type="ORF">ASASCU_R06021</name>
</gene>
<evidence type="ECO:0000256" key="3">
    <source>
        <dbReference type="ARBA" id="ARBA00022692"/>
    </source>
</evidence>
<organism evidence="13 14">
    <name type="scientific">Asarcornis scutulata</name>
    <dbReference type="NCBI Taxonomy" id="75869"/>
    <lineage>
        <taxon>Eukaryota</taxon>
        <taxon>Metazoa</taxon>
        <taxon>Chordata</taxon>
        <taxon>Craniata</taxon>
        <taxon>Vertebrata</taxon>
        <taxon>Euteleostomi</taxon>
        <taxon>Archelosauria</taxon>
        <taxon>Archosauria</taxon>
        <taxon>Dinosauria</taxon>
        <taxon>Saurischia</taxon>
        <taxon>Theropoda</taxon>
        <taxon>Coelurosauria</taxon>
        <taxon>Aves</taxon>
        <taxon>Neognathae</taxon>
        <taxon>Galloanserae</taxon>
        <taxon>Anseriformes</taxon>
        <taxon>Anatidae</taxon>
        <taxon>Anatinae</taxon>
        <taxon>Asarcornis</taxon>
    </lineage>
</organism>
<dbReference type="GO" id="GO:0002474">
    <property type="term" value="P:antigen processing and presentation of peptide antigen via MHC class I"/>
    <property type="evidence" value="ECO:0007669"/>
    <property type="project" value="UniProtKB-KW"/>
</dbReference>
<evidence type="ECO:0000256" key="1">
    <source>
        <dbReference type="ARBA" id="ARBA00004479"/>
    </source>
</evidence>
<dbReference type="InterPro" id="IPR036179">
    <property type="entry name" value="Ig-like_dom_sf"/>
</dbReference>
<dbReference type="Gene3D" id="2.60.40.10">
    <property type="entry name" value="Immunoglobulins"/>
    <property type="match status" value="1"/>
</dbReference>
<feature type="non-terminal residue" evidence="13">
    <location>
        <position position="109"/>
    </location>
</feature>
<feature type="region of interest" description="Disordered" evidence="10">
    <location>
        <begin position="1"/>
        <end position="23"/>
    </location>
</feature>
<feature type="non-terminal residue" evidence="13">
    <location>
        <position position="1"/>
    </location>
</feature>
<evidence type="ECO:0000256" key="4">
    <source>
        <dbReference type="ARBA" id="ARBA00022729"/>
    </source>
</evidence>
<evidence type="ECO:0000256" key="7">
    <source>
        <dbReference type="ARBA" id="ARBA00023136"/>
    </source>
</evidence>
<accession>A0A7K7LJG1</accession>
<dbReference type="PROSITE" id="PS00290">
    <property type="entry name" value="IG_MHC"/>
    <property type="match status" value="1"/>
</dbReference>
<keyword evidence="7 11" id="KW-0472">Membrane</keyword>
<feature type="domain" description="Immunoglobulin C1-set" evidence="12">
    <location>
        <begin position="1"/>
        <end position="52"/>
    </location>
</feature>
<evidence type="ECO:0000256" key="6">
    <source>
        <dbReference type="ARBA" id="ARBA00022989"/>
    </source>
</evidence>
<evidence type="ECO:0000256" key="11">
    <source>
        <dbReference type="SAM" id="Phobius"/>
    </source>
</evidence>
<proteinExistence type="predicted"/>
<dbReference type="GO" id="GO:0042612">
    <property type="term" value="C:MHC class I protein complex"/>
    <property type="evidence" value="ECO:0007669"/>
    <property type="project" value="UniProtKB-KW"/>
</dbReference>
<dbReference type="InterPro" id="IPR003597">
    <property type="entry name" value="Ig_C1-set"/>
</dbReference>
<keyword evidence="6 11" id="KW-1133">Transmembrane helix</keyword>
<evidence type="ECO:0000256" key="5">
    <source>
        <dbReference type="ARBA" id="ARBA00022859"/>
    </source>
</evidence>
<keyword evidence="8" id="KW-1015">Disulfide bond</keyword>
<keyword evidence="3 11" id="KW-0812">Transmembrane</keyword>
<dbReference type="EMBL" id="VZSO01009015">
    <property type="protein sequence ID" value="NWZ30883.1"/>
    <property type="molecule type" value="Genomic_DNA"/>
</dbReference>
<dbReference type="GO" id="GO:0009897">
    <property type="term" value="C:external side of plasma membrane"/>
    <property type="evidence" value="ECO:0007669"/>
    <property type="project" value="TreeGrafter"/>
</dbReference>
<evidence type="ECO:0000313" key="13">
    <source>
        <dbReference type="EMBL" id="NWZ30883.1"/>
    </source>
</evidence>
<dbReference type="InterPro" id="IPR013783">
    <property type="entry name" value="Ig-like_fold"/>
</dbReference>
<dbReference type="InterPro" id="IPR050208">
    <property type="entry name" value="MHC_class-I_related"/>
</dbReference>
<reference evidence="13 14" key="1">
    <citation type="submission" date="2019-09" db="EMBL/GenBank/DDBJ databases">
        <title>Bird 10,000 Genomes (B10K) Project - Family phase.</title>
        <authorList>
            <person name="Zhang G."/>
        </authorList>
    </citation>
    <scope>NUCLEOTIDE SEQUENCE [LARGE SCALE GENOMIC DNA]</scope>
    <source>
        <strain evidence="13">OUT-0051</strain>
        <tissue evidence="13">Kidney</tissue>
    </source>
</reference>
<dbReference type="SUPFAM" id="SSF48726">
    <property type="entry name" value="Immunoglobulin"/>
    <property type="match status" value="1"/>
</dbReference>
<keyword evidence="4" id="KW-0732">Signal</keyword>
<keyword evidence="9" id="KW-0325">Glycoprotein</keyword>
<keyword evidence="2" id="KW-0490">MHC I</keyword>
<keyword evidence="14" id="KW-1185">Reference proteome</keyword>
<dbReference type="InterPro" id="IPR003006">
    <property type="entry name" value="Ig/MHC_CS"/>
</dbReference>
<evidence type="ECO:0000256" key="10">
    <source>
        <dbReference type="SAM" id="MobiDB-lite"/>
    </source>
</evidence>
<dbReference type="SMART" id="SM00407">
    <property type="entry name" value="IGc1"/>
    <property type="match status" value="1"/>
</dbReference>
<comment type="caution">
    <text evidence="13">The sequence shown here is derived from an EMBL/GenBank/DDBJ whole genome shotgun (WGS) entry which is preliminary data.</text>
</comment>
<feature type="transmembrane region" description="Helical" evidence="11">
    <location>
        <begin position="63"/>
        <end position="87"/>
    </location>
</feature>
<evidence type="ECO:0000256" key="2">
    <source>
        <dbReference type="ARBA" id="ARBA00022451"/>
    </source>
</evidence>
<dbReference type="GO" id="GO:0006955">
    <property type="term" value="P:immune response"/>
    <property type="evidence" value="ECO:0007669"/>
    <property type="project" value="TreeGrafter"/>
</dbReference>
<dbReference type="Proteomes" id="UP000525565">
    <property type="component" value="Unassembled WGS sequence"/>
</dbReference>
<keyword evidence="5" id="KW-0391">Immunity</keyword>
<name>A0A7K7LJG1_9AVES</name>
<evidence type="ECO:0000256" key="8">
    <source>
        <dbReference type="ARBA" id="ARBA00023157"/>
    </source>
</evidence>
<evidence type="ECO:0000313" key="14">
    <source>
        <dbReference type="Proteomes" id="UP000525565"/>
    </source>
</evidence>
<dbReference type="GO" id="GO:0005615">
    <property type="term" value="C:extracellular space"/>
    <property type="evidence" value="ECO:0007669"/>
    <property type="project" value="TreeGrafter"/>
</dbReference>
<comment type="subcellular location">
    <subcellularLocation>
        <location evidence="1">Membrane</location>
        <topology evidence="1">Single-pass type I membrane protein</topology>
    </subcellularLocation>
</comment>
<dbReference type="Pfam" id="PF07654">
    <property type="entry name" value="C1-set"/>
    <property type="match status" value="1"/>
</dbReference>
<evidence type="ECO:0000256" key="9">
    <source>
        <dbReference type="ARBA" id="ARBA00023180"/>
    </source>
</evidence>
<feature type="compositionally biased region" description="Polar residues" evidence="10">
    <location>
        <begin position="1"/>
        <end position="22"/>
    </location>
</feature>
<sequence>LKSGVVQEQETQRGSTVPNSDGTYHAWATIDVLPGDWDKYQCRVEHASLPQPGLFSWEPQSNLIPIVAGVAVAVVAVIAALAGFAVWKSKQGNMPGRVRQRGAGGRQRL</sequence>
<dbReference type="PANTHER" id="PTHR16675:SF242">
    <property type="entry name" value="MAJOR HISTOCOMPATIBILITY COMPLEX CLASS I-RELATED GENE PROTEIN"/>
    <property type="match status" value="1"/>
</dbReference>
<dbReference type="AlphaFoldDB" id="A0A7K7LJG1"/>
<protein>
    <submittedName>
        <fullName evidence="13">HA1F protein</fullName>
    </submittedName>
</protein>
<dbReference type="PANTHER" id="PTHR16675">
    <property type="entry name" value="MHC CLASS I-RELATED"/>
    <property type="match status" value="1"/>
</dbReference>
<evidence type="ECO:0000259" key="12">
    <source>
        <dbReference type="SMART" id="SM00407"/>
    </source>
</evidence>